<dbReference type="EMBL" id="BARW01027560">
    <property type="protein sequence ID" value="GAJ16079.1"/>
    <property type="molecule type" value="Genomic_DNA"/>
</dbReference>
<feature type="transmembrane region" description="Helical" evidence="2">
    <location>
        <begin position="6"/>
        <end position="25"/>
    </location>
</feature>
<name>X1UEX4_9ZZZZ</name>
<dbReference type="AlphaFoldDB" id="X1UEX4"/>
<proteinExistence type="predicted"/>
<organism evidence="3">
    <name type="scientific">marine sediment metagenome</name>
    <dbReference type="NCBI Taxonomy" id="412755"/>
    <lineage>
        <taxon>unclassified sequences</taxon>
        <taxon>metagenomes</taxon>
        <taxon>ecological metagenomes</taxon>
    </lineage>
</organism>
<keyword evidence="2" id="KW-1133">Transmembrane helix</keyword>
<protein>
    <submittedName>
        <fullName evidence="3">Uncharacterized protein</fullName>
    </submittedName>
</protein>
<evidence type="ECO:0000256" key="1">
    <source>
        <dbReference type="SAM" id="MobiDB-lite"/>
    </source>
</evidence>
<evidence type="ECO:0000313" key="3">
    <source>
        <dbReference type="EMBL" id="GAJ16079.1"/>
    </source>
</evidence>
<accession>X1UEX4</accession>
<feature type="region of interest" description="Disordered" evidence="1">
    <location>
        <begin position="51"/>
        <end position="74"/>
    </location>
</feature>
<keyword evidence="2" id="KW-0472">Membrane</keyword>
<comment type="caution">
    <text evidence="3">The sequence shown here is derived from an EMBL/GenBank/DDBJ whole genome shotgun (WGS) entry which is preliminary data.</text>
</comment>
<sequence>MNTFWLKIAALAVVVVGLIILVNVFTTSESEPKPKPKTFYDVAEEDDRRLRAEPKIEDIKQTQQPAVTEPKPPPVPKFKELSEIEIVEAERLFEFAMQQRKIGRLPVTGFKPMVDACREIMQKFPGSEFDYKARRMLADIPKRFRERYKITKEEIDLTKFFK</sequence>
<feature type="compositionally biased region" description="Basic and acidic residues" evidence="1">
    <location>
        <begin position="51"/>
        <end position="60"/>
    </location>
</feature>
<gene>
    <name evidence="3" type="ORF">S12H4_44689</name>
</gene>
<keyword evidence="2" id="KW-0812">Transmembrane</keyword>
<evidence type="ECO:0000256" key="2">
    <source>
        <dbReference type="SAM" id="Phobius"/>
    </source>
</evidence>
<reference evidence="3" key="1">
    <citation type="journal article" date="2014" name="Front. Microbiol.">
        <title>High frequency of phylogenetically diverse reductive dehalogenase-homologous genes in deep subseafloor sedimentary metagenomes.</title>
        <authorList>
            <person name="Kawai M."/>
            <person name="Futagami T."/>
            <person name="Toyoda A."/>
            <person name="Takaki Y."/>
            <person name="Nishi S."/>
            <person name="Hori S."/>
            <person name="Arai W."/>
            <person name="Tsubouchi T."/>
            <person name="Morono Y."/>
            <person name="Uchiyama I."/>
            <person name="Ito T."/>
            <person name="Fujiyama A."/>
            <person name="Inagaki F."/>
            <person name="Takami H."/>
        </authorList>
    </citation>
    <scope>NUCLEOTIDE SEQUENCE</scope>
    <source>
        <strain evidence="3">Expedition CK06-06</strain>
    </source>
</reference>